<feature type="domain" description="HTH luxR-type" evidence="1">
    <location>
        <begin position="200"/>
        <end position="260"/>
    </location>
</feature>
<gene>
    <name evidence="2" type="ORF">CUN60_11070</name>
</gene>
<organism evidence="2 3">
    <name type="scientific">Aquella oligotrophica</name>
    <dbReference type="NCBI Taxonomy" id="2067065"/>
    <lineage>
        <taxon>Bacteria</taxon>
        <taxon>Pseudomonadati</taxon>
        <taxon>Pseudomonadota</taxon>
        <taxon>Betaproteobacteria</taxon>
        <taxon>Neisseriales</taxon>
        <taxon>Neisseriaceae</taxon>
        <taxon>Aquella</taxon>
    </lineage>
</organism>
<dbReference type="Pfam" id="PF00196">
    <property type="entry name" value="GerE"/>
    <property type="match status" value="1"/>
</dbReference>
<dbReference type="SMART" id="SM00421">
    <property type="entry name" value="HTH_LUXR"/>
    <property type="match status" value="1"/>
</dbReference>
<dbReference type="Proteomes" id="UP000236655">
    <property type="component" value="Chromosome"/>
</dbReference>
<dbReference type="KEGG" id="nba:CUN60_11070"/>
<dbReference type="AlphaFoldDB" id="A0A2I7N8P1"/>
<protein>
    <recommendedName>
        <fullName evidence="1">HTH luxR-type domain-containing protein</fullName>
    </recommendedName>
</protein>
<name>A0A2I7N8P1_9NEIS</name>
<dbReference type="SUPFAM" id="SSF46894">
    <property type="entry name" value="C-terminal effector domain of the bipartite response regulators"/>
    <property type="match status" value="1"/>
</dbReference>
<accession>A0A2I7N8P1</accession>
<evidence type="ECO:0000313" key="2">
    <source>
        <dbReference type="EMBL" id="AUR52811.1"/>
    </source>
</evidence>
<dbReference type="InterPro" id="IPR016032">
    <property type="entry name" value="Sig_transdc_resp-reg_C-effctor"/>
</dbReference>
<dbReference type="GO" id="GO:0006355">
    <property type="term" value="P:regulation of DNA-templated transcription"/>
    <property type="evidence" value="ECO:0007669"/>
    <property type="project" value="InterPro"/>
</dbReference>
<keyword evidence="3" id="KW-1185">Reference proteome</keyword>
<dbReference type="InterPro" id="IPR000792">
    <property type="entry name" value="Tscrpt_reg_LuxR_C"/>
</dbReference>
<dbReference type="Gene3D" id="1.10.10.10">
    <property type="entry name" value="Winged helix-like DNA-binding domain superfamily/Winged helix DNA-binding domain"/>
    <property type="match status" value="1"/>
</dbReference>
<evidence type="ECO:0000313" key="3">
    <source>
        <dbReference type="Proteomes" id="UP000236655"/>
    </source>
</evidence>
<evidence type="ECO:0000259" key="1">
    <source>
        <dbReference type="SMART" id="SM00421"/>
    </source>
</evidence>
<proteinExistence type="predicted"/>
<dbReference type="InterPro" id="IPR036388">
    <property type="entry name" value="WH-like_DNA-bd_sf"/>
</dbReference>
<reference evidence="3" key="1">
    <citation type="submission" date="2017-11" db="EMBL/GenBank/DDBJ databases">
        <authorList>
            <person name="Chan K.G."/>
            <person name="Lee L.S."/>
        </authorList>
    </citation>
    <scope>NUCLEOTIDE SEQUENCE [LARGE SCALE GENOMIC DNA]</scope>
    <source>
        <strain evidence="3">DSM 100970</strain>
    </source>
</reference>
<dbReference type="EMBL" id="CP024847">
    <property type="protein sequence ID" value="AUR52811.1"/>
    <property type="molecule type" value="Genomic_DNA"/>
</dbReference>
<sequence length="286" mass="32978">MTIVKEIFIVYNSVNYPIMKIEMTKNYFPHVIEHMVIPLFKGMLNNNGLYALYDRNGTLLMLSDAQVQMFAAENSSQCLGLNLGNLPIAMLEKISTKTRVSIQNVWLDFNQMFTLHQYVVEKQEIVQYIDLSPYYNNLSSHMVTIVPFFHPNGELIAYQTHTRQCSINILINLLKDYIGMDNSTEDSLSGKQSEFQEKFGIELSERQHEILFLMSNGLNQYKVADLLNISRSTVAKILNTQIIRKFNLNPPNTAKLIERAVNLGINELIPFRLRKQKFILFDSARA</sequence>
<dbReference type="GO" id="GO:0003677">
    <property type="term" value="F:DNA binding"/>
    <property type="evidence" value="ECO:0007669"/>
    <property type="project" value="InterPro"/>
</dbReference>